<dbReference type="Proteomes" id="UP000244384">
    <property type="component" value="Chromosome"/>
</dbReference>
<dbReference type="Pfam" id="PF11755">
    <property type="entry name" value="DUF3311"/>
    <property type="match status" value="1"/>
</dbReference>
<evidence type="ECO:0000313" key="2">
    <source>
        <dbReference type="Proteomes" id="UP000244384"/>
    </source>
</evidence>
<name>A0A2S0WNU6_9ACTN</name>
<accession>A0A2S0WNU6</accession>
<keyword evidence="2" id="KW-1185">Reference proteome</keyword>
<dbReference type="AlphaFoldDB" id="A0A2S0WNU6"/>
<dbReference type="RefSeq" id="WP_108578982.1">
    <property type="nucleotide sequence ID" value="NZ_CP026952.1"/>
</dbReference>
<proteinExistence type="predicted"/>
<organism evidence="1 2">
    <name type="scientific">Aeromicrobium chenweiae</name>
    <dbReference type="NCBI Taxonomy" id="2079793"/>
    <lineage>
        <taxon>Bacteria</taxon>
        <taxon>Bacillati</taxon>
        <taxon>Actinomycetota</taxon>
        <taxon>Actinomycetes</taxon>
        <taxon>Propionibacteriales</taxon>
        <taxon>Nocardioidaceae</taxon>
        <taxon>Aeromicrobium</taxon>
    </lineage>
</organism>
<reference evidence="2" key="1">
    <citation type="submission" date="2018-01" db="EMBL/GenBank/DDBJ databases">
        <authorList>
            <person name="Li J."/>
        </authorList>
    </citation>
    <scope>NUCLEOTIDE SEQUENCE [LARGE SCALE GENOMIC DNA]</scope>
    <source>
        <strain evidence="2">592</strain>
    </source>
</reference>
<gene>
    <name evidence="1" type="ORF">C3E78_12835</name>
</gene>
<evidence type="ECO:0000313" key="1">
    <source>
        <dbReference type="EMBL" id="AWB93019.1"/>
    </source>
</evidence>
<dbReference type="EMBL" id="CP026952">
    <property type="protein sequence ID" value="AWB93019.1"/>
    <property type="molecule type" value="Genomic_DNA"/>
</dbReference>
<protein>
    <submittedName>
        <fullName evidence="1">Uncharacterized protein</fullName>
    </submittedName>
</protein>
<accession>A0A5F2EWP7</accession>
<dbReference type="KEGG" id="aez:C3E78_12835"/>
<sequence>MPENTPPGKGPLYVAGVALAIAVVLPLLVSTYARRDPELAGIPFFFWYQFVLVLVSVVLTSVAYRLVIGHERRRRAAQGLSIDGKGDAR</sequence>
<dbReference type="InterPro" id="IPR021741">
    <property type="entry name" value="DUF3311"/>
</dbReference>